<comment type="caution">
    <text evidence="5">The sequence shown here is derived from an EMBL/GenBank/DDBJ whole genome shotgun (WGS) entry which is preliminary data.</text>
</comment>
<dbReference type="GO" id="GO:0019148">
    <property type="term" value="F:D-cysteine desulfhydrase activity"/>
    <property type="evidence" value="ECO:0007669"/>
    <property type="project" value="TreeGrafter"/>
</dbReference>
<name>X1NG49_9ZZZZ</name>
<dbReference type="EMBL" id="BARV01017656">
    <property type="protein sequence ID" value="GAI25785.1"/>
    <property type="molecule type" value="Genomic_DNA"/>
</dbReference>
<evidence type="ECO:0000259" key="4">
    <source>
        <dbReference type="Pfam" id="PF00291"/>
    </source>
</evidence>
<comment type="similarity">
    <text evidence="2">Belongs to the ACC deaminase/D-cysteine desulfhydrase family.</text>
</comment>
<proteinExistence type="inferred from homology"/>
<dbReference type="PANTHER" id="PTHR43780:SF2">
    <property type="entry name" value="1-AMINOCYCLOPROPANE-1-CARBOXYLATE DEAMINASE-RELATED"/>
    <property type="match status" value="1"/>
</dbReference>
<feature type="non-terminal residue" evidence="5">
    <location>
        <position position="1"/>
    </location>
</feature>
<dbReference type="InterPro" id="IPR001926">
    <property type="entry name" value="TrpB-like_PALP"/>
</dbReference>
<dbReference type="Pfam" id="PF00291">
    <property type="entry name" value="PALP"/>
    <property type="match status" value="1"/>
</dbReference>
<dbReference type="InterPro" id="IPR036052">
    <property type="entry name" value="TrpB-like_PALP_sf"/>
</dbReference>
<feature type="domain" description="Tryptophan synthase beta chain-like PALP" evidence="4">
    <location>
        <begin position="27"/>
        <end position="182"/>
    </location>
</feature>
<organism evidence="5">
    <name type="scientific">marine sediment metagenome</name>
    <dbReference type="NCBI Taxonomy" id="412755"/>
    <lineage>
        <taxon>unclassified sequences</taxon>
        <taxon>metagenomes</taxon>
        <taxon>ecological metagenomes</taxon>
    </lineage>
</organism>
<dbReference type="SUPFAM" id="SSF53686">
    <property type="entry name" value="Tryptophan synthase beta subunit-like PLP-dependent enzymes"/>
    <property type="match status" value="1"/>
</dbReference>
<gene>
    <name evidence="5" type="ORF">S06H3_30033</name>
</gene>
<dbReference type="PANTHER" id="PTHR43780">
    <property type="entry name" value="1-AMINOCYCLOPROPANE-1-CARBOXYLATE DEAMINASE-RELATED"/>
    <property type="match status" value="1"/>
</dbReference>
<comment type="cofactor">
    <cofactor evidence="1">
        <name>pyridoxal 5'-phosphate</name>
        <dbReference type="ChEBI" id="CHEBI:597326"/>
    </cofactor>
</comment>
<evidence type="ECO:0000256" key="2">
    <source>
        <dbReference type="ARBA" id="ARBA00008639"/>
    </source>
</evidence>
<accession>X1NG49</accession>
<evidence type="ECO:0000256" key="3">
    <source>
        <dbReference type="ARBA" id="ARBA00022898"/>
    </source>
</evidence>
<reference evidence="5" key="1">
    <citation type="journal article" date="2014" name="Front. Microbiol.">
        <title>High frequency of phylogenetically diverse reductive dehalogenase-homologous genes in deep subseafloor sedimentary metagenomes.</title>
        <authorList>
            <person name="Kawai M."/>
            <person name="Futagami T."/>
            <person name="Toyoda A."/>
            <person name="Takaki Y."/>
            <person name="Nishi S."/>
            <person name="Hori S."/>
            <person name="Arai W."/>
            <person name="Tsubouchi T."/>
            <person name="Morono Y."/>
            <person name="Uchiyama I."/>
            <person name="Ito T."/>
            <person name="Fujiyama A."/>
            <person name="Inagaki F."/>
            <person name="Takami H."/>
        </authorList>
    </citation>
    <scope>NUCLEOTIDE SEQUENCE</scope>
    <source>
        <strain evidence="5">Expedition CK06-06</strain>
    </source>
</reference>
<protein>
    <recommendedName>
        <fullName evidence="4">Tryptophan synthase beta chain-like PALP domain-containing protein</fullName>
    </recommendedName>
</protein>
<sequence length="189" mass="21149">NINEREIKLDSCNKVRELLKKFPKQELVVYPTPLHRLKNLEKTTGHNSLWIKRDDMTGIGIGGNKIRNLEYLLGDAVENKCDIILFSGHLQSNLCSLAAAATRKLGLDCISVHNDDSPKILEGNTLLNYILGVQSIYIGEVDTDERTRQVEQISTELIKKGKNPYIIYNGASTPLGALGYVDVISKFHE</sequence>
<dbReference type="AlphaFoldDB" id="X1NG49"/>
<dbReference type="InterPro" id="IPR027278">
    <property type="entry name" value="ACCD_DCysDesulf"/>
</dbReference>
<evidence type="ECO:0000256" key="1">
    <source>
        <dbReference type="ARBA" id="ARBA00001933"/>
    </source>
</evidence>
<dbReference type="Gene3D" id="3.40.50.1100">
    <property type="match status" value="1"/>
</dbReference>
<keyword evidence="3" id="KW-0663">Pyridoxal phosphate</keyword>
<evidence type="ECO:0000313" key="5">
    <source>
        <dbReference type="EMBL" id="GAI25785.1"/>
    </source>
</evidence>